<evidence type="ECO:0000256" key="1">
    <source>
        <dbReference type="SAM" id="MobiDB-lite"/>
    </source>
</evidence>
<reference evidence="2 3" key="1">
    <citation type="submission" date="2019-05" db="EMBL/GenBank/DDBJ databases">
        <title>Mikania micrantha, genome provides insights into the molecular mechanism of rapid growth.</title>
        <authorList>
            <person name="Liu B."/>
        </authorList>
    </citation>
    <scope>NUCLEOTIDE SEQUENCE [LARGE SCALE GENOMIC DNA]</scope>
    <source>
        <strain evidence="2">NLD-2019</strain>
        <tissue evidence="2">Leaf</tissue>
    </source>
</reference>
<evidence type="ECO:0000313" key="3">
    <source>
        <dbReference type="Proteomes" id="UP000326396"/>
    </source>
</evidence>
<organism evidence="2 3">
    <name type="scientific">Mikania micrantha</name>
    <name type="common">bitter vine</name>
    <dbReference type="NCBI Taxonomy" id="192012"/>
    <lineage>
        <taxon>Eukaryota</taxon>
        <taxon>Viridiplantae</taxon>
        <taxon>Streptophyta</taxon>
        <taxon>Embryophyta</taxon>
        <taxon>Tracheophyta</taxon>
        <taxon>Spermatophyta</taxon>
        <taxon>Magnoliopsida</taxon>
        <taxon>eudicotyledons</taxon>
        <taxon>Gunneridae</taxon>
        <taxon>Pentapetalae</taxon>
        <taxon>asterids</taxon>
        <taxon>campanulids</taxon>
        <taxon>Asterales</taxon>
        <taxon>Asteraceae</taxon>
        <taxon>Asteroideae</taxon>
        <taxon>Heliantheae alliance</taxon>
        <taxon>Eupatorieae</taxon>
        <taxon>Mikania</taxon>
    </lineage>
</organism>
<dbReference type="AlphaFoldDB" id="A0A5N6LF28"/>
<accession>A0A5N6LF28</accession>
<proteinExistence type="predicted"/>
<gene>
    <name evidence="2" type="ORF">E3N88_43387</name>
</gene>
<sequence length="156" mass="17843">MTKEVDSTREMMNVGENRVQNGVLDCPESKNEEKFLSIEFLALSRYAKARLRILRGTRCLKNIRYSPDFFAVREAFFGFSSRYAMGEAVEYLDLLHQISCRHYKILHISNPFTHQTKNTSTPSSNHHSKAIRSHESSQGTYLQAPIVVLTAETPSD</sequence>
<evidence type="ECO:0000313" key="2">
    <source>
        <dbReference type="EMBL" id="KAD1040245.1"/>
    </source>
</evidence>
<protein>
    <submittedName>
        <fullName evidence="2">Uncharacterized protein</fullName>
    </submittedName>
</protein>
<feature type="region of interest" description="Disordered" evidence="1">
    <location>
        <begin position="114"/>
        <end position="138"/>
    </location>
</feature>
<feature type="compositionally biased region" description="Polar residues" evidence="1">
    <location>
        <begin position="114"/>
        <end position="125"/>
    </location>
</feature>
<keyword evidence="3" id="KW-1185">Reference proteome</keyword>
<dbReference type="EMBL" id="SZYD01001136">
    <property type="protein sequence ID" value="KAD1040245.1"/>
    <property type="molecule type" value="Genomic_DNA"/>
</dbReference>
<dbReference type="Proteomes" id="UP000326396">
    <property type="component" value="Unassembled WGS sequence"/>
</dbReference>
<name>A0A5N6LF28_9ASTR</name>
<comment type="caution">
    <text evidence="2">The sequence shown here is derived from an EMBL/GenBank/DDBJ whole genome shotgun (WGS) entry which is preliminary data.</text>
</comment>